<dbReference type="InterPro" id="IPR012340">
    <property type="entry name" value="NA-bd_OB-fold"/>
</dbReference>
<dbReference type="EMBL" id="JH992984">
    <property type="protein sequence ID" value="EKX48889.1"/>
    <property type="molecule type" value="Genomic_DNA"/>
</dbReference>
<gene>
    <name evidence="2" type="ORF">GUITHDRAFT_105514</name>
</gene>
<dbReference type="AlphaFoldDB" id="L1JL80"/>
<dbReference type="GO" id="GO:0003676">
    <property type="term" value="F:nucleic acid binding"/>
    <property type="evidence" value="ECO:0007669"/>
    <property type="project" value="InterPro"/>
</dbReference>
<dbReference type="PaxDb" id="55529-EKX48889"/>
<accession>L1JL80</accession>
<dbReference type="SUPFAM" id="SSF88697">
    <property type="entry name" value="PUA domain-like"/>
    <property type="match status" value="1"/>
</dbReference>
<dbReference type="InterPro" id="IPR015947">
    <property type="entry name" value="PUA-like_sf"/>
</dbReference>
<dbReference type="Proteomes" id="UP000011087">
    <property type="component" value="Unassembled WGS sequence"/>
</dbReference>
<reference evidence="2 4" key="1">
    <citation type="journal article" date="2012" name="Nature">
        <title>Algal genomes reveal evolutionary mosaicism and the fate of nucleomorphs.</title>
        <authorList>
            <consortium name="DOE Joint Genome Institute"/>
            <person name="Curtis B.A."/>
            <person name="Tanifuji G."/>
            <person name="Burki F."/>
            <person name="Gruber A."/>
            <person name="Irimia M."/>
            <person name="Maruyama S."/>
            <person name="Arias M.C."/>
            <person name="Ball S.G."/>
            <person name="Gile G.H."/>
            <person name="Hirakawa Y."/>
            <person name="Hopkins J.F."/>
            <person name="Kuo A."/>
            <person name="Rensing S.A."/>
            <person name="Schmutz J."/>
            <person name="Symeonidi A."/>
            <person name="Elias M."/>
            <person name="Eveleigh R.J."/>
            <person name="Herman E.K."/>
            <person name="Klute M.J."/>
            <person name="Nakayama T."/>
            <person name="Obornik M."/>
            <person name="Reyes-Prieto A."/>
            <person name="Armbrust E.V."/>
            <person name="Aves S.J."/>
            <person name="Beiko R.G."/>
            <person name="Coutinho P."/>
            <person name="Dacks J.B."/>
            <person name="Durnford D.G."/>
            <person name="Fast N.M."/>
            <person name="Green B.R."/>
            <person name="Grisdale C.J."/>
            <person name="Hempel F."/>
            <person name="Henrissat B."/>
            <person name="Hoppner M.P."/>
            <person name="Ishida K."/>
            <person name="Kim E."/>
            <person name="Koreny L."/>
            <person name="Kroth P.G."/>
            <person name="Liu Y."/>
            <person name="Malik S.B."/>
            <person name="Maier U.G."/>
            <person name="McRose D."/>
            <person name="Mock T."/>
            <person name="Neilson J.A."/>
            <person name="Onodera N.T."/>
            <person name="Poole A.M."/>
            <person name="Pritham E.J."/>
            <person name="Richards T.A."/>
            <person name="Rocap G."/>
            <person name="Roy S.W."/>
            <person name="Sarai C."/>
            <person name="Schaack S."/>
            <person name="Shirato S."/>
            <person name="Slamovits C.H."/>
            <person name="Spencer D.F."/>
            <person name="Suzuki S."/>
            <person name="Worden A.Z."/>
            <person name="Zauner S."/>
            <person name="Barry K."/>
            <person name="Bell C."/>
            <person name="Bharti A.K."/>
            <person name="Crow J.A."/>
            <person name="Grimwood J."/>
            <person name="Kramer R."/>
            <person name="Lindquist E."/>
            <person name="Lucas S."/>
            <person name="Salamov A."/>
            <person name="McFadden G.I."/>
            <person name="Lane C.E."/>
            <person name="Keeling P.J."/>
            <person name="Gray M.W."/>
            <person name="Grigoriev I.V."/>
            <person name="Archibald J.M."/>
        </authorList>
    </citation>
    <scope>NUCLEOTIDE SEQUENCE</scope>
    <source>
        <strain evidence="2 4">CCMP2712</strain>
    </source>
</reference>
<sequence length="283" mass="32366">MNFLIYIHCLLNFLRRTRKPNRARNAGHGHSVASCPAIPAHQQPSKCREECGQKRQRPHGESQQWRKPFRRYGFITSETLDRDVFVHSSKILPNNPTILSTEDEVSFFLAYDDAKDRLYAEKVELLGDRTMFKCFSMSQPFASLLMKNHKTIESRNSNLFFQSKGLFALHVGRKPWKDSKYRDVLISQGLTASQISDLCSLPDDFAPGDIVGIVELGETWLGTYEERGQPKIESAVVAAREDMGKFLTPILRTYWLKRPLTVPGKPGIWEVSIPNQLLPDEIE</sequence>
<reference evidence="3" key="3">
    <citation type="submission" date="2016-03" db="UniProtKB">
        <authorList>
            <consortium name="EnsemblProtists"/>
        </authorList>
    </citation>
    <scope>IDENTIFICATION</scope>
</reference>
<evidence type="ECO:0000313" key="4">
    <source>
        <dbReference type="Proteomes" id="UP000011087"/>
    </source>
</evidence>
<evidence type="ECO:0000259" key="1">
    <source>
        <dbReference type="Pfam" id="PF00313"/>
    </source>
</evidence>
<dbReference type="Gene3D" id="2.40.50.140">
    <property type="entry name" value="Nucleic acid-binding proteins"/>
    <property type="match status" value="1"/>
</dbReference>
<dbReference type="EnsemblProtists" id="EKX48889">
    <property type="protein sequence ID" value="EKX48889"/>
    <property type="gene ID" value="GUITHDRAFT_105514"/>
</dbReference>
<dbReference type="KEGG" id="gtt:GUITHDRAFT_105514"/>
<proteinExistence type="predicted"/>
<dbReference type="GeneID" id="17305510"/>
<dbReference type="OrthoDB" id="2865258at2759"/>
<evidence type="ECO:0000313" key="2">
    <source>
        <dbReference type="EMBL" id="EKX48889.1"/>
    </source>
</evidence>
<reference evidence="4" key="2">
    <citation type="submission" date="2012-11" db="EMBL/GenBank/DDBJ databases">
        <authorList>
            <person name="Kuo A."/>
            <person name="Curtis B.A."/>
            <person name="Tanifuji G."/>
            <person name="Burki F."/>
            <person name="Gruber A."/>
            <person name="Irimia M."/>
            <person name="Maruyama S."/>
            <person name="Arias M.C."/>
            <person name="Ball S.G."/>
            <person name="Gile G.H."/>
            <person name="Hirakawa Y."/>
            <person name="Hopkins J.F."/>
            <person name="Rensing S.A."/>
            <person name="Schmutz J."/>
            <person name="Symeonidi A."/>
            <person name="Elias M."/>
            <person name="Eveleigh R.J."/>
            <person name="Herman E.K."/>
            <person name="Klute M.J."/>
            <person name="Nakayama T."/>
            <person name="Obornik M."/>
            <person name="Reyes-Prieto A."/>
            <person name="Armbrust E.V."/>
            <person name="Aves S.J."/>
            <person name="Beiko R.G."/>
            <person name="Coutinho P."/>
            <person name="Dacks J.B."/>
            <person name="Durnford D.G."/>
            <person name="Fast N.M."/>
            <person name="Green B.R."/>
            <person name="Grisdale C."/>
            <person name="Hempe F."/>
            <person name="Henrissat B."/>
            <person name="Hoppner M.P."/>
            <person name="Ishida K.-I."/>
            <person name="Kim E."/>
            <person name="Koreny L."/>
            <person name="Kroth P.G."/>
            <person name="Liu Y."/>
            <person name="Malik S.-B."/>
            <person name="Maier U.G."/>
            <person name="McRose D."/>
            <person name="Mock T."/>
            <person name="Neilson J.A."/>
            <person name="Onodera N.T."/>
            <person name="Poole A.M."/>
            <person name="Pritham E.J."/>
            <person name="Richards T.A."/>
            <person name="Rocap G."/>
            <person name="Roy S.W."/>
            <person name="Sarai C."/>
            <person name="Schaack S."/>
            <person name="Shirato S."/>
            <person name="Slamovits C.H."/>
            <person name="Spencer D.F."/>
            <person name="Suzuki S."/>
            <person name="Worden A.Z."/>
            <person name="Zauner S."/>
            <person name="Barry K."/>
            <person name="Bell C."/>
            <person name="Bharti A.K."/>
            <person name="Crow J.A."/>
            <person name="Grimwood J."/>
            <person name="Kramer R."/>
            <person name="Lindquist E."/>
            <person name="Lucas S."/>
            <person name="Salamov A."/>
            <person name="McFadden G.I."/>
            <person name="Lane C.E."/>
            <person name="Keeling P.J."/>
            <person name="Gray M.W."/>
            <person name="Grigoriev I.V."/>
            <person name="Archibald J.M."/>
        </authorList>
    </citation>
    <scope>NUCLEOTIDE SEQUENCE</scope>
    <source>
        <strain evidence="4">CCMP2712</strain>
    </source>
</reference>
<organism evidence="2">
    <name type="scientific">Guillardia theta (strain CCMP2712)</name>
    <name type="common">Cryptophyte</name>
    <dbReference type="NCBI Taxonomy" id="905079"/>
    <lineage>
        <taxon>Eukaryota</taxon>
        <taxon>Cryptophyceae</taxon>
        <taxon>Pyrenomonadales</taxon>
        <taxon>Geminigeraceae</taxon>
        <taxon>Guillardia</taxon>
    </lineage>
</organism>
<dbReference type="Pfam" id="PF00313">
    <property type="entry name" value="CSD"/>
    <property type="match status" value="1"/>
</dbReference>
<keyword evidence="4" id="KW-1185">Reference proteome</keyword>
<dbReference type="PANTHER" id="PTHR31666">
    <property type="entry name" value="PROTEIN CXORF40A-RELATED"/>
    <property type="match status" value="1"/>
</dbReference>
<dbReference type="InterPro" id="IPR002059">
    <property type="entry name" value="CSP_DNA-bd"/>
</dbReference>
<dbReference type="RefSeq" id="XP_005835869.1">
    <property type="nucleotide sequence ID" value="XM_005835812.1"/>
</dbReference>
<evidence type="ECO:0000313" key="3">
    <source>
        <dbReference type="EnsemblProtists" id="EKX48889"/>
    </source>
</evidence>
<dbReference type="InterPro" id="IPR033615">
    <property type="entry name" value="EOLA1/EOLA2"/>
</dbReference>
<dbReference type="eggNOG" id="ENOG502SA53">
    <property type="taxonomic scope" value="Eukaryota"/>
</dbReference>
<dbReference type="InterPro" id="IPR019844">
    <property type="entry name" value="CSD_CS"/>
</dbReference>
<dbReference type="PROSITE" id="PS00352">
    <property type="entry name" value="CSD_1"/>
    <property type="match status" value="1"/>
</dbReference>
<feature type="domain" description="CSD" evidence="1">
    <location>
        <begin position="70"/>
        <end position="123"/>
    </location>
</feature>
<protein>
    <recommendedName>
        <fullName evidence="1">CSD domain-containing protein</fullName>
    </recommendedName>
</protein>
<dbReference type="PANTHER" id="PTHR31666:SF0">
    <property type="entry name" value="PROTEIN EOLA1-RELATED"/>
    <property type="match status" value="1"/>
</dbReference>
<dbReference type="HOGENOM" id="CLU_984990_0_0_1"/>
<dbReference type="STRING" id="905079.L1JL80"/>
<dbReference type="SUPFAM" id="SSF50249">
    <property type="entry name" value="Nucleic acid-binding proteins"/>
    <property type="match status" value="1"/>
</dbReference>
<name>L1JL80_GUITC</name>